<feature type="domain" description="Transthyretin/hydroxyisourate hydrolase" evidence="1">
    <location>
        <begin position="4"/>
        <end position="116"/>
    </location>
</feature>
<dbReference type="Proteomes" id="UP000494110">
    <property type="component" value="Unassembled WGS sequence"/>
</dbReference>
<dbReference type="RefSeq" id="WP_175015201.1">
    <property type="nucleotide sequence ID" value="NZ_CABVQH010000014.1"/>
</dbReference>
<dbReference type="InterPro" id="IPR036817">
    <property type="entry name" value="Transthyretin/HIU_hydrolase_sf"/>
</dbReference>
<evidence type="ECO:0000313" key="5">
    <source>
        <dbReference type="Proteomes" id="UP000494260"/>
    </source>
</evidence>
<dbReference type="EMBL" id="CABVQN010000036">
    <property type="protein sequence ID" value="VWD48306.1"/>
    <property type="molecule type" value="Genomic_DNA"/>
</dbReference>
<evidence type="ECO:0000313" key="4">
    <source>
        <dbReference type="Proteomes" id="UP000494110"/>
    </source>
</evidence>
<dbReference type="Proteomes" id="UP000494260">
    <property type="component" value="Unassembled WGS sequence"/>
</dbReference>
<evidence type="ECO:0000313" key="2">
    <source>
        <dbReference type="EMBL" id="VWC94456.1"/>
    </source>
</evidence>
<sequence length="118" mass="12564">MPGISIHVVDVARGVVAEGLNVSVERIGPASRELLCRGRIGSNGCLDALDSVALACVSGVYEVTLRAGAWYRDRGMADADPPFLGDVVYRFGLADAAQHYHLPFKMTPWGLSCFRGGA</sequence>
<protein>
    <submittedName>
        <fullName evidence="3">Purine catabolism-related protein</fullName>
    </submittedName>
</protein>
<name>A0A6P3AXN2_BURL3</name>
<accession>A0A6P3AXN2</accession>
<dbReference type="EMBL" id="CABVQH010000014">
    <property type="protein sequence ID" value="VWC94456.1"/>
    <property type="molecule type" value="Genomic_DNA"/>
</dbReference>
<evidence type="ECO:0000313" key="3">
    <source>
        <dbReference type="EMBL" id="VWD48306.1"/>
    </source>
</evidence>
<organism evidence="3 4">
    <name type="scientific">Burkholderia lata (strain ATCC 17760 / DSM 23089 / LMG 22485 / NCIMB 9086 / R18194 / 383)</name>
    <dbReference type="NCBI Taxonomy" id="482957"/>
    <lineage>
        <taxon>Bacteria</taxon>
        <taxon>Pseudomonadati</taxon>
        <taxon>Pseudomonadota</taxon>
        <taxon>Betaproteobacteria</taxon>
        <taxon>Burkholderiales</taxon>
        <taxon>Burkholderiaceae</taxon>
        <taxon>Burkholderia</taxon>
        <taxon>Burkholderia cepacia complex</taxon>
    </lineage>
</organism>
<proteinExistence type="predicted"/>
<evidence type="ECO:0000259" key="1">
    <source>
        <dbReference type="Pfam" id="PF00576"/>
    </source>
</evidence>
<dbReference type="SUPFAM" id="SSF49472">
    <property type="entry name" value="Transthyretin (synonym: prealbumin)"/>
    <property type="match status" value="1"/>
</dbReference>
<dbReference type="Pfam" id="PF00576">
    <property type="entry name" value="Transthyretin"/>
    <property type="match status" value="1"/>
</dbReference>
<reference evidence="4 5" key="1">
    <citation type="submission" date="2019-09" db="EMBL/GenBank/DDBJ databases">
        <authorList>
            <person name="Depoorter E."/>
        </authorList>
    </citation>
    <scope>NUCLEOTIDE SEQUENCE [LARGE SCALE GENOMIC DNA]</scope>
    <source>
        <strain evidence="2">R-18109</strain>
        <strain evidence="3">R-39750</strain>
    </source>
</reference>
<dbReference type="AlphaFoldDB" id="A0A6P3AXN2"/>
<dbReference type="InterPro" id="IPR023416">
    <property type="entry name" value="Transthyretin/HIU_hydrolase_d"/>
</dbReference>
<dbReference type="Gene3D" id="2.60.40.180">
    <property type="entry name" value="Transthyretin/hydroxyisourate hydrolase domain"/>
    <property type="match status" value="1"/>
</dbReference>
<gene>
    <name evidence="2" type="ORF">BLA18109_04146</name>
    <name evidence="3" type="ORF">BLA39750_05937</name>
</gene>